<dbReference type="PATRIC" id="fig|1618450.3.peg.424"/>
<dbReference type="Pfam" id="PF13386">
    <property type="entry name" value="DsbD_2"/>
    <property type="match status" value="1"/>
</dbReference>
<organism evidence="3 4">
    <name type="scientific">Candidatus Gottesmanbacteria bacterium GW2011_GWC2_39_8</name>
    <dbReference type="NCBI Taxonomy" id="1618450"/>
    <lineage>
        <taxon>Bacteria</taxon>
        <taxon>Candidatus Gottesmaniibacteriota</taxon>
    </lineage>
</organism>
<gene>
    <name evidence="3" type="ORF">UT63_C0015G0006</name>
</gene>
<keyword evidence="1" id="KW-0472">Membrane</keyword>
<dbReference type="Gene3D" id="2.60.40.420">
    <property type="entry name" value="Cupredoxins - blue copper proteins"/>
    <property type="match status" value="2"/>
</dbReference>
<feature type="transmembrane region" description="Helical" evidence="1">
    <location>
        <begin position="181"/>
        <end position="202"/>
    </location>
</feature>
<evidence type="ECO:0000256" key="1">
    <source>
        <dbReference type="SAM" id="Phobius"/>
    </source>
</evidence>
<dbReference type="Pfam" id="PF13473">
    <property type="entry name" value="Cupredoxin_1"/>
    <property type="match status" value="2"/>
</dbReference>
<comment type="caution">
    <text evidence="3">The sequence shown here is derived from an EMBL/GenBank/DDBJ whole genome shotgun (WGS) entry which is preliminary data.</text>
</comment>
<feature type="domain" description="HMA" evidence="2">
    <location>
        <begin position="1"/>
        <end position="57"/>
    </location>
</feature>
<feature type="transmembrane region" description="Helical" evidence="1">
    <location>
        <begin position="155"/>
        <end position="175"/>
    </location>
</feature>
<feature type="transmembrane region" description="Helical" evidence="1">
    <location>
        <begin position="304"/>
        <end position="322"/>
    </location>
</feature>
<dbReference type="InterPro" id="IPR008972">
    <property type="entry name" value="Cupredoxin"/>
</dbReference>
<evidence type="ECO:0000313" key="3">
    <source>
        <dbReference type="EMBL" id="KKR33525.1"/>
    </source>
</evidence>
<dbReference type="InterPro" id="IPR036163">
    <property type="entry name" value="HMA_dom_sf"/>
</dbReference>
<reference evidence="3 4" key="1">
    <citation type="journal article" date="2015" name="Nature">
        <title>rRNA introns, odd ribosomes, and small enigmatic genomes across a large radiation of phyla.</title>
        <authorList>
            <person name="Brown C.T."/>
            <person name="Hug L.A."/>
            <person name="Thomas B.C."/>
            <person name="Sharon I."/>
            <person name="Castelle C.J."/>
            <person name="Singh A."/>
            <person name="Wilkins M.J."/>
            <person name="Williams K.H."/>
            <person name="Banfield J.F."/>
        </authorList>
    </citation>
    <scope>NUCLEOTIDE SEQUENCE [LARGE SCALE GENOMIC DNA]</scope>
</reference>
<feature type="transmembrane region" description="Helical" evidence="1">
    <location>
        <begin position="108"/>
        <end position="134"/>
    </location>
</feature>
<dbReference type="PANTHER" id="PTHR42208:SF1">
    <property type="entry name" value="HEAVY METAL TRANSPORTER"/>
    <property type="match status" value="1"/>
</dbReference>
<dbReference type="PANTHER" id="PTHR42208">
    <property type="entry name" value="HEAVY METAL TRANSPORTER-RELATED"/>
    <property type="match status" value="1"/>
</dbReference>
<dbReference type="InterPro" id="IPR006121">
    <property type="entry name" value="HMA_dom"/>
</dbReference>
<accession>A0A0G0SFN2</accession>
<dbReference type="PROSITE" id="PS50846">
    <property type="entry name" value="HMA_2"/>
    <property type="match status" value="1"/>
</dbReference>
<evidence type="ECO:0000259" key="2">
    <source>
        <dbReference type="PROSITE" id="PS50846"/>
    </source>
</evidence>
<dbReference type="SUPFAM" id="SSF49503">
    <property type="entry name" value="Cupredoxins"/>
    <property type="match status" value="2"/>
</dbReference>
<feature type="transmembrane region" description="Helical" evidence="1">
    <location>
        <begin position="274"/>
        <end position="297"/>
    </location>
</feature>
<feature type="transmembrane region" description="Helical" evidence="1">
    <location>
        <begin position="71"/>
        <end position="92"/>
    </location>
</feature>
<keyword evidence="1" id="KW-1133">Transmembrane helix</keyword>
<dbReference type="InterPro" id="IPR039447">
    <property type="entry name" value="UreH-like_TM_dom"/>
</dbReference>
<dbReference type="EMBL" id="LBXN01000015">
    <property type="protein sequence ID" value="KKR33525.1"/>
    <property type="molecule type" value="Genomic_DNA"/>
</dbReference>
<dbReference type="Gene3D" id="3.30.70.100">
    <property type="match status" value="1"/>
</dbReference>
<sequence>MHCRSCELLIEGELCELKGVRKVEVSQKNGTAEITYDGHLDYNKIEDSIKKAGYEIGLAEKKPFFTRDFNVYTQLLTFAVTIFLGYILLYVFDIKISAPAVANHPSSLFVVLLIGLTAGISTCMALVGGLILGVSARFSEKHPGATPLEKFKPHLFFNAGRILSYVFFGAIIGVVGSVFQLSGFGLGMLTIIVSMVMLLMGVQLTGISPRLEDVKFTLPTGIAKALRINKKKESEYSNTNSAVMGAMTFFLPCGFTQAMQLYAMTTGNPVSGALIMGTFAIGTAPGLLGIGGLTSLVKGAFAQTFFRIAGVVVVFLSLFNFSNGLNLTGLSSLLLNSRSNVLAAADVPLENGSQVIRMTQDASGYHPNSFVVKKDIPVRWIINSIDPNTCAASIVSDAIDVKKLLHPGENIIEFTPSTEGNIRFTCSMGMFTGNISVVANSGQIVQGVEENPTVIPTSQGASCGSGGCGCGGGAKQAAKPAVAGVAAEEDSVQVIKTSYTSDRDISPNEFTVKSGKKVRMEIDVKDNGSGCMSTIMIPRLTDGPQFLAKGKTITFEFTPNSTGNYPITCAMGVPRGVVKVI</sequence>
<dbReference type="Pfam" id="PF00403">
    <property type="entry name" value="HMA"/>
    <property type="match status" value="1"/>
</dbReference>
<dbReference type="InterPro" id="IPR028096">
    <property type="entry name" value="EfeO_Cupredoxin"/>
</dbReference>
<keyword evidence="1" id="KW-0812">Transmembrane</keyword>
<dbReference type="CDD" id="cd00371">
    <property type="entry name" value="HMA"/>
    <property type="match status" value="1"/>
</dbReference>
<dbReference type="AlphaFoldDB" id="A0A0G0SFN2"/>
<evidence type="ECO:0000313" key="4">
    <source>
        <dbReference type="Proteomes" id="UP000034539"/>
    </source>
</evidence>
<dbReference type="Proteomes" id="UP000034539">
    <property type="component" value="Unassembled WGS sequence"/>
</dbReference>
<dbReference type="SUPFAM" id="SSF55008">
    <property type="entry name" value="HMA, heavy metal-associated domain"/>
    <property type="match status" value="1"/>
</dbReference>
<proteinExistence type="predicted"/>
<feature type="transmembrane region" description="Helical" evidence="1">
    <location>
        <begin position="241"/>
        <end position="262"/>
    </location>
</feature>
<name>A0A0G0SFN2_9BACT</name>
<protein>
    <recommendedName>
        <fullName evidence="2">HMA domain-containing protein</fullName>
    </recommendedName>
</protein>
<dbReference type="GO" id="GO:0046872">
    <property type="term" value="F:metal ion binding"/>
    <property type="evidence" value="ECO:0007669"/>
    <property type="project" value="InterPro"/>
</dbReference>